<evidence type="ECO:0000313" key="2">
    <source>
        <dbReference type="EMBL" id="MBG8555086.1"/>
    </source>
</evidence>
<proteinExistence type="predicted"/>
<dbReference type="InterPro" id="IPR036291">
    <property type="entry name" value="NAD(P)-bd_dom_sf"/>
</dbReference>
<organism evidence="2 3">
    <name type="scientific">Hymenobacter guriensis</name>
    <dbReference type="NCBI Taxonomy" id="2793065"/>
    <lineage>
        <taxon>Bacteria</taxon>
        <taxon>Pseudomonadati</taxon>
        <taxon>Bacteroidota</taxon>
        <taxon>Cytophagia</taxon>
        <taxon>Cytophagales</taxon>
        <taxon>Hymenobacteraceae</taxon>
        <taxon>Hymenobacter</taxon>
    </lineage>
</organism>
<name>A0ABS0L4M1_9BACT</name>
<dbReference type="Proteomes" id="UP000601099">
    <property type="component" value="Unassembled WGS sequence"/>
</dbReference>
<dbReference type="EMBL" id="JADWYK010000010">
    <property type="protein sequence ID" value="MBG8555086.1"/>
    <property type="molecule type" value="Genomic_DNA"/>
</dbReference>
<accession>A0ABS0L4M1</accession>
<dbReference type="Pfam" id="PF13460">
    <property type="entry name" value="NAD_binding_10"/>
    <property type="match status" value="1"/>
</dbReference>
<protein>
    <submittedName>
        <fullName evidence="2">NAD(P)H-binding protein</fullName>
    </submittedName>
</protein>
<dbReference type="SUPFAM" id="SSF51735">
    <property type="entry name" value="NAD(P)-binding Rossmann-fold domains"/>
    <property type="match status" value="1"/>
</dbReference>
<keyword evidence="3" id="KW-1185">Reference proteome</keyword>
<dbReference type="InterPro" id="IPR016040">
    <property type="entry name" value="NAD(P)-bd_dom"/>
</dbReference>
<sequence length="213" mass="23471">MTVMILGAAGQIARMATESLLRQTDADLILYARKATTRLKGTAQERVRLVNGDFQDVEALIKHLQGVDVVYITAAGDTDAKQRIAAAIQAAGVKKVIDTSILGIYDEVPGNFGKWNTRMVGASRIRQVAEATRVFENEAFDYTILRLTWLYNQAGNTAYMLTQKGKPFVGAQVTRQAVAQLIVDIVTAPDDRFVKKSLGVSEPNTDWDKPSFY</sequence>
<reference evidence="2 3" key="1">
    <citation type="submission" date="2020-11" db="EMBL/GenBank/DDBJ databases">
        <title>Hymenobacter sp.</title>
        <authorList>
            <person name="Kim M.K."/>
        </authorList>
    </citation>
    <scope>NUCLEOTIDE SEQUENCE [LARGE SCALE GENOMIC DNA]</scope>
    <source>
        <strain evidence="2 3">BT594</strain>
    </source>
</reference>
<dbReference type="RefSeq" id="WP_196956102.1">
    <property type="nucleotide sequence ID" value="NZ_JADWYK010000010.1"/>
</dbReference>
<dbReference type="Gene3D" id="3.40.50.720">
    <property type="entry name" value="NAD(P)-binding Rossmann-like Domain"/>
    <property type="match status" value="1"/>
</dbReference>
<evidence type="ECO:0000259" key="1">
    <source>
        <dbReference type="Pfam" id="PF13460"/>
    </source>
</evidence>
<comment type="caution">
    <text evidence="2">The sequence shown here is derived from an EMBL/GenBank/DDBJ whole genome shotgun (WGS) entry which is preliminary data.</text>
</comment>
<evidence type="ECO:0000313" key="3">
    <source>
        <dbReference type="Proteomes" id="UP000601099"/>
    </source>
</evidence>
<dbReference type="PANTHER" id="PTHR15020:SF50">
    <property type="entry name" value="UPF0659 PROTEIN YMR090W"/>
    <property type="match status" value="1"/>
</dbReference>
<gene>
    <name evidence="2" type="ORF">I5L79_16145</name>
</gene>
<dbReference type="PANTHER" id="PTHR15020">
    <property type="entry name" value="FLAVIN REDUCTASE-RELATED"/>
    <property type="match status" value="1"/>
</dbReference>
<feature type="domain" description="NAD(P)-binding" evidence="1">
    <location>
        <begin position="7"/>
        <end position="189"/>
    </location>
</feature>